<keyword evidence="3" id="KW-1185">Reference proteome</keyword>
<feature type="compositionally biased region" description="Low complexity" evidence="1">
    <location>
        <begin position="90"/>
        <end position="100"/>
    </location>
</feature>
<dbReference type="AlphaFoldDB" id="A0A0L7KTE9"/>
<evidence type="ECO:0000313" key="2">
    <source>
        <dbReference type="EMBL" id="KOB66380.1"/>
    </source>
</evidence>
<feature type="region of interest" description="Disordered" evidence="1">
    <location>
        <begin position="162"/>
        <end position="249"/>
    </location>
</feature>
<protein>
    <submittedName>
        <fullName evidence="2">Gag-like protein</fullName>
    </submittedName>
</protein>
<feature type="region of interest" description="Disordered" evidence="1">
    <location>
        <begin position="412"/>
        <end position="495"/>
    </location>
</feature>
<gene>
    <name evidence="2" type="ORF">OBRU01_21266</name>
</gene>
<feature type="compositionally biased region" description="Basic residues" evidence="1">
    <location>
        <begin position="452"/>
        <end position="461"/>
    </location>
</feature>
<feature type="compositionally biased region" description="Basic and acidic residues" evidence="1">
    <location>
        <begin position="412"/>
        <end position="421"/>
    </location>
</feature>
<feature type="region of interest" description="Disordered" evidence="1">
    <location>
        <begin position="1"/>
        <end position="57"/>
    </location>
</feature>
<accession>A0A0L7KTE9</accession>
<comment type="caution">
    <text evidence="2">The sequence shown here is derived from an EMBL/GenBank/DDBJ whole genome shotgun (WGS) entry which is preliminary data.</text>
</comment>
<feature type="region of interest" description="Disordered" evidence="1">
    <location>
        <begin position="79"/>
        <end position="108"/>
    </location>
</feature>
<feature type="compositionally biased region" description="Basic and acidic residues" evidence="1">
    <location>
        <begin position="79"/>
        <end position="89"/>
    </location>
</feature>
<name>A0A0L7KTE9_OPEBR</name>
<evidence type="ECO:0000256" key="1">
    <source>
        <dbReference type="SAM" id="MobiDB-lite"/>
    </source>
</evidence>
<sequence>MSVGSQSLGRKRGRRAEDSGSDDCRSPDRGSDDAPASKVIVVEEEQSRGRAPTPGHNVGLAEAEVALEALQRAEVELQKERELAEETRSRPSPRVVLSRISESEVQQADELLSGIPGAAARRGKLTVPRGAVGETPEPQLGPSSTPAVMEMTQSLPSVILTGKKRARDITGRDAVATGNKPAAANTRERRPPLAKVQPGASWVEVTKRGKKGRPVVTSAPSQGTQSQATAKQQRKPAKGGKDKVGQPRLRAPTASAIVLTIQSKGAKGGLIYVKALTEARQKVDLASLVITSALGFRQAVTGARMLEVPGEDSGLKADALAAKLRELFDEDILRVTRPVKCAELRVAGLDDSVTETDVVEAIARVGACCPNEVKVAGIRRNAVDLGSAFVCCPVPAAKKVVTSPRLLKKLLDKQKLQDPEKLPAPAKTSRTSKNCKVKQNLQGPTRMARQAKIARSRKNCKVRPEKAGQAKIARSSKNLQDLAKITSSVQKARQP</sequence>
<feature type="compositionally biased region" description="Polar residues" evidence="1">
    <location>
        <begin position="475"/>
        <end position="495"/>
    </location>
</feature>
<feature type="compositionally biased region" description="Basic and acidic residues" evidence="1">
    <location>
        <begin position="15"/>
        <end position="32"/>
    </location>
</feature>
<dbReference type="EMBL" id="JTDY01006004">
    <property type="protein sequence ID" value="KOB66380.1"/>
    <property type="molecule type" value="Genomic_DNA"/>
</dbReference>
<feature type="compositionally biased region" description="Polar residues" evidence="1">
    <location>
        <begin position="218"/>
        <end position="231"/>
    </location>
</feature>
<evidence type="ECO:0000313" key="3">
    <source>
        <dbReference type="Proteomes" id="UP000037510"/>
    </source>
</evidence>
<proteinExistence type="predicted"/>
<reference evidence="2 3" key="1">
    <citation type="journal article" date="2015" name="Genome Biol. Evol.">
        <title>The genome of winter moth (Operophtera brumata) provides a genomic perspective on sexual dimorphism and phenology.</title>
        <authorList>
            <person name="Derks M.F."/>
            <person name="Smit S."/>
            <person name="Salis L."/>
            <person name="Schijlen E."/>
            <person name="Bossers A."/>
            <person name="Mateman C."/>
            <person name="Pijl A.S."/>
            <person name="de Ridder D."/>
            <person name="Groenen M.A."/>
            <person name="Visser M.E."/>
            <person name="Megens H.J."/>
        </authorList>
    </citation>
    <scope>NUCLEOTIDE SEQUENCE [LARGE SCALE GENOMIC DNA]</scope>
    <source>
        <strain evidence="2">WM2013NL</strain>
        <tissue evidence="2">Head and thorax</tissue>
    </source>
</reference>
<dbReference type="Proteomes" id="UP000037510">
    <property type="component" value="Unassembled WGS sequence"/>
</dbReference>
<feature type="compositionally biased region" description="Polar residues" evidence="1">
    <location>
        <begin position="428"/>
        <end position="443"/>
    </location>
</feature>
<feature type="region of interest" description="Disordered" evidence="1">
    <location>
        <begin position="122"/>
        <end position="147"/>
    </location>
</feature>
<organism evidence="2 3">
    <name type="scientific">Operophtera brumata</name>
    <name type="common">Winter moth</name>
    <name type="synonym">Phalaena brumata</name>
    <dbReference type="NCBI Taxonomy" id="104452"/>
    <lineage>
        <taxon>Eukaryota</taxon>
        <taxon>Metazoa</taxon>
        <taxon>Ecdysozoa</taxon>
        <taxon>Arthropoda</taxon>
        <taxon>Hexapoda</taxon>
        <taxon>Insecta</taxon>
        <taxon>Pterygota</taxon>
        <taxon>Neoptera</taxon>
        <taxon>Endopterygota</taxon>
        <taxon>Lepidoptera</taxon>
        <taxon>Glossata</taxon>
        <taxon>Ditrysia</taxon>
        <taxon>Geometroidea</taxon>
        <taxon>Geometridae</taxon>
        <taxon>Larentiinae</taxon>
        <taxon>Operophtera</taxon>
    </lineage>
</organism>